<evidence type="ECO:0000259" key="5">
    <source>
        <dbReference type="Pfam" id="PF02631"/>
    </source>
</evidence>
<evidence type="ECO:0000256" key="1">
    <source>
        <dbReference type="ARBA" id="ARBA00004496"/>
    </source>
</evidence>
<dbReference type="eggNOG" id="COG2137">
    <property type="taxonomic scope" value="Bacteria"/>
</dbReference>
<proteinExistence type="inferred from homology"/>
<reference evidence="6 7" key="1">
    <citation type="journal article" date="2010" name="Stand. Genomic Sci.">
        <title>Complete genome sequence of Aminobacterium colombiense type strain (ALA-1).</title>
        <authorList>
            <person name="Chertkov O."/>
            <person name="Sikorski J."/>
            <person name="Brambilla E."/>
            <person name="Lapidus A."/>
            <person name="Copeland A."/>
            <person name="Glavina Del Rio T."/>
            <person name="Nolan M."/>
            <person name="Lucas S."/>
            <person name="Tice H."/>
            <person name="Cheng J.F."/>
            <person name="Han C."/>
            <person name="Detter J.C."/>
            <person name="Bruce D."/>
            <person name="Tapia R."/>
            <person name="Goodwin L."/>
            <person name="Pitluck S."/>
            <person name="Liolios K."/>
            <person name="Ivanova N."/>
            <person name="Mavromatis K."/>
            <person name="Ovchinnikova G."/>
            <person name="Pati A."/>
            <person name="Chen A."/>
            <person name="Palaniappan K."/>
            <person name="Land M."/>
            <person name="Hauser L."/>
            <person name="Chang Y.J."/>
            <person name="Jeffries C.D."/>
            <person name="Spring S."/>
            <person name="Rohde M."/>
            <person name="Goker M."/>
            <person name="Bristow J."/>
            <person name="Eisen J.A."/>
            <person name="Markowitz V."/>
            <person name="Hugenholtz P."/>
            <person name="Kyrpides N.C."/>
            <person name="Klenk H.P."/>
        </authorList>
    </citation>
    <scope>NUCLEOTIDE SEQUENCE [LARGE SCALE GENOMIC DNA]</scope>
    <source>
        <strain evidence="7">DSM 12261 / ALA-1</strain>
    </source>
</reference>
<dbReference type="Proteomes" id="UP000002366">
    <property type="component" value="Chromosome"/>
</dbReference>
<comment type="similarity">
    <text evidence="2">Belongs to the RecX family.</text>
</comment>
<dbReference type="EMBL" id="CP001997">
    <property type="protein sequence ID" value="ADE57523.1"/>
    <property type="molecule type" value="Genomic_DNA"/>
</dbReference>
<dbReference type="InterPro" id="IPR036388">
    <property type="entry name" value="WH-like_DNA-bd_sf"/>
</dbReference>
<organism evidence="6 7">
    <name type="scientific">Aminobacterium colombiense (strain DSM 12261 / ALA-1)</name>
    <dbReference type="NCBI Taxonomy" id="572547"/>
    <lineage>
        <taxon>Bacteria</taxon>
        <taxon>Thermotogati</taxon>
        <taxon>Synergistota</taxon>
        <taxon>Synergistia</taxon>
        <taxon>Synergistales</taxon>
        <taxon>Aminobacteriaceae</taxon>
        <taxon>Aminobacterium</taxon>
    </lineage>
</organism>
<dbReference type="GO" id="GO:0006282">
    <property type="term" value="P:regulation of DNA repair"/>
    <property type="evidence" value="ECO:0007669"/>
    <property type="project" value="InterPro"/>
</dbReference>
<dbReference type="KEGG" id="aco:Amico_1406"/>
<dbReference type="PANTHER" id="PTHR33602:SF1">
    <property type="entry name" value="REGULATORY PROTEIN RECX FAMILY PROTEIN"/>
    <property type="match status" value="1"/>
</dbReference>
<evidence type="ECO:0000256" key="2">
    <source>
        <dbReference type="ARBA" id="ARBA00009695"/>
    </source>
</evidence>
<keyword evidence="4" id="KW-0963">Cytoplasm</keyword>
<dbReference type="InterPro" id="IPR003783">
    <property type="entry name" value="Regulatory_RecX"/>
</dbReference>
<evidence type="ECO:0000256" key="3">
    <source>
        <dbReference type="ARBA" id="ARBA00018111"/>
    </source>
</evidence>
<dbReference type="AlphaFoldDB" id="D5EG41"/>
<name>D5EG41_AMICL</name>
<dbReference type="GO" id="GO:0005737">
    <property type="term" value="C:cytoplasm"/>
    <property type="evidence" value="ECO:0007669"/>
    <property type="project" value="UniProtKB-SubCell"/>
</dbReference>
<feature type="domain" description="RecX second three-helical" evidence="5">
    <location>
        <begin position="52"/>
        <end position="90"/>
    </location>
</feature>
<dbReference type="Gene3D" id="1.10.10.10">
    <property type="entry name" value="Winged helix-like DNA-binding domain superfamily/Winged helix DNA-binding domain"/>
    <property type="match status" value="1"/>
</dbReference>
<dbReference type="Pfam" id="PF02631">
    <property type="entry name" value="RecX_HTH2"/>
    <property type="match status" value="1"/>
</dbReference>
<dbReference type="PANTHER" id="PTHR33602">
    <property type="entry name" value="REGULATORY PROTEIN RECX FAMILY PROTEIN"/>
    <property type="match status" value="1"/>
</dbReference>
<evidence type="ECO:0000313" key="7">
    <source>
        <dbReference type="Proteomes" id="UP000002366"/>
    </source>
</evidence>
<protein>
    <recommendedName>
        <fullName evidence="3">Regulatory protein RecX</fullName>
    </recommendedName>
</protein>
<accession>D5EG41</accession>
<gene>
    <name evidence="6" type="ordered locus">Amico_1406</name>
</gene>
<dbReference type="InterPro" id="IPR053924">
    <property type="entry name" value="RecX_HTH_2nd"/>
</dbReference>
<sequence length="144" mass="16971">MSDRNLENYLQRLLTRGAYTCWQIHDKLVKKGAAEEEANKLVEQYKELGFLDDEAYSILFVASHRGWGDRKLRDELRRRKVARCVIEKVLEEAESDEVQRACILAGEWKDHDIDPRRIWGRLVRRGFSPSSCRIALERTCEPFF</sequence>
<dbReference type="RefSeq" id="WP_013048786.1">
    <property type="nucleotide sequence ID" value="NC_014011.1"/>
</dbReference>
<evidence type="ECO:0000313" key="6">
    <source>
        <dbReference type="EMBL" id="ADE57523.1"/>
    </source>
</evidence>
<dbReference type="HOGENOM" id="CLU_147291_0_0_0"/>
<comment type="subcellular location">
    <subcellularLocation>
        <location evidence="1">Cytoplasm</location>
    </subcellularLocation>
</comment>
<evidence type="ECO:0000256" key="4">
    <source>
        <dbReference type="ARBA" id="ARBA00022490"/>
    </source>
</evidence>
<dbReference type="OrthoDB" id="5244465at2"/>
<keyword evidence="7" id="KW-1185">Reference proteome</keyword>
<dbReference type="STRING" id="572547.Amico_1406"/>